<evidence type="ECO:0000313" key="2">
    <source>
        <dbReference type="EMBL" id="MCW3804906.1"/>
    </source>
</evidence>
<protein>
    <recommendedName>
        <fullName evidence="4">Spy/CpxP family protein refolding chaperone</fullName>
    </recommendedName>
</protein>
<gene>
    <name evidence="2" type="ORF">OM074_04660</name>
</gene>
<accession>A0AAE3MBW4</accession>
<sequence length="135" mass="15791">MIKLTRQTLLNLLMLAVVTAFGINIKAQPLGDDQHREQHGPPRFPDQKEIKEMVSKLAEEVGLNEEQTSRVEELYLAHFEDVKTQMEEGERPSREDMEQQKSDFEKKVKSVLSEEQMAKYDVFLKEHQRKGPPRR</sequence>
<evidence type="ECO:0000313" key="3">
    <source>
        <dbReference type="Proteomes" id="UP001207408"/>
    </source>
</evidence>
<dbReference type="AlphaFoldDB" id="A0AAE3MBW4"/>
<evidence type="ECO:0000256" key="1">
    <source>
        <dbReference type="SAM" id="MobiDB-lite"/>
    </source>
</evidence>
<feature type="region of interest" description="Disordered" evidence="1">
    <location>
        <begin position="85"/>
        <end position="110"/>
    </location>
</feature>
<proteinExistence type="predicted"/>
<dbReference type="RefSeq" id="WP_301198128.1">
    <property type="nucleotide sequence ID" value="NZ_JAPDPI010000006.1"/>
</dbReference>
<dbReference type="EMBL" id="JAPDPI010000006">
    <property type="protein sequence ID" value="MCW3804906.1"/>
    <property type="molecule type" value="Genomic_DNA"/>
</dbReference>
<evidence type="ECO:0008006" key="4">
    <source>
        <dbReference type="Google" id="ProtNLM"/>
    </source>
</evidence>
<keyword evidence="3" id="KW-1185">Reference proteome</keyword>
<comment type="caution">
    <text evidence="2">The sequence shown here is derived from an EMBL/GenBank/DDBJ whole genome shotgun (WGS) entry which is preliminary data.</text>
</comment>
<dbReference type="Proteomes" id="UP001207408">
    <property type="component" value="Unassembled WGS sequence"/>
</dbReference>
<reference evidence="2" key="1">
    <citation type="submission" date="2022-10" db="EMBL/GenBank/DDBJ databases">
        <authorList>
            <person name="Yu W.X."/>
        </authorList>
    </citation>
    <scope>NUCLEOTIDE SEQUENCE</scope>
    <source>
        <strain evidence="2">D04</strain>
    </source>
</reference>
<feature type="compositionally biased region" description="Basic and acidic residues" evidence="1">
    <location>
        <begin position="85"/>
        <end position="108"/>
    </location>
</feature>
<name>A0AAE3MBW4_9BACT</name>
<organism evidence="2 3">
    <name type="scientific">Plebeiibacterium marinum</name>
    <dbReference type="NCBI Taxonomy" id="2992111"/>
    <lineage>
        <taxon>Bacteria</taxon>
        <taxon>Pseudomonadati</taxon>
        <taxon>Bacteroidota</taxon>
        <taxon>Bacteroidia</taxon>
        <taxon>Marinilabiliales</taxon>
        <taxon>Marinilabiliaceae</taxon>
        <taxon>Plebeiibacterium</taxon>
    </lineage>
</organism>